<dbReference type="Gene3D" id="2.60.220.30">
    <property type="match status" value="1"/>
</dbReference>
<dbReference type="PROSITE" id="PS51272">
    <property type="entry name" value="SLH"/>
    <property type="match status" value="3"/>
</dbReference>
<dbReference type="InterPro" id="IPR014755">
    <property type="entry name" value="Cu-Rt/internalin_Ig-like"/>
</dbReference>
<gene>
    <name evidence="3" type="ORF">GCM10007362_43300</name>
</gene>
<dbReference type="RefSeq" id="WP_172246828.1">
    <property type="nucleotide sequence ID" value="NZ_BMDD01000006.1"/>
</dbReference>
<dbReference type="Proteomes" id="UP000605427">
    <property type="component" value="Unassembled WGS sequence"/>
</dbReference>
<dbReference type="InterPro" id="IPR001119">
    <property type="entry name" value="SLH_dom"/>
</dbReference>
<dbReference type="Gene3D" id="2.60.40.1220">
    <property type="match status" value="1"/>
</dbReference>
<dbReference type="Pfam" id="PF19078">
    <property type="entry name" value="Big_12"/>
    <property type="match status" value="6"/>
</dbReference>
<keyword evidence="4" id="KW-1185">Reference proteome</keyword>
<keyword evidence="1" id="KW-0732">Signal</keyword>
<comment type="caution">
    <text evidence="3">The sequence shown here is derived from an EMBL/GenBank/DDBJ whole genome shotgun (WGS) entry which is preliminary data.</text>
</comment>
<dbReference type="InterPro" id="IPR051465">
    <property type="entry name" value="Cell_Envelope_Struct_Comp"/>
</dbReference>
<dbReference type="EMBL" id="BMDD01000006">
    <property type="protein sequence ID" value="GGH85569.1"/>
    <property type="molecule type" value="Genomic_DNA"/>
</dbReference>
<dbReference type="PANTHER" id="PTHR43308">
    <property type="entry name" value="OUTER MEMBRANE PROTEIN ALPHA-RELATED"/>
    <property type="match status" value="1"/>
</dbReference>
<dbReference type="PANTHER" id="PTHR43308:SF5">
    <property type="entry name" value="S-LAYER PROTEIN _ PEPTIDOGLYCAN ENDO-BETA-N-ACETYLGLUCOSAMINIDASE"/>
    <property type="match status" value="1"/>
</dbReference>
<proteinExistence type="predicted"/>
<sequence>MRAAKKIGAILLVGCVITGIWDSKAMQKAYAAAPMLAHSISVSDTALKIGDSATVTFVFTEAVIVFDVNDIKAPSGTISNLSSSDGGITWTATLEPKTAVQSANNVLTLDYTGIMNAGGEIGIGSVDSSNYSVDTIRPSLLGGIQMSNPVLNIGSSTIVTFIFAEAVTGFNTADLTVSNGTISNLFSNDGGTTWTATLFPSSNVSDASNVVTLHYSGISDLTGNAGIGSVDSPDYSVDTVRPSLASNIEISDTVLKAGDTAAVTFRFTEAVTGFDADDVTVPNGTLKDFLTRDNGNTWTATLTPALSVNDAFNSLTIHYAGITDLAGNSGSGTVASVNYSVDTLIPTAGIVITPALMKIGDTADVTFAFSEAVSGFTTADLTVSNGTVRDLSSTDGGITWTGSFVPIANVEASDNIITLDNTGVVSLSGNTGFGKTDSNTYTIDTRRPTAEIFVSDTILRAGTTAEVKIEFSEPVTGFALGSLEAANGALSDLASSDGGKTWTATLTPSDDTSSTTNAILLDYAAVTDLAGNVGTGTMVSDNYEVRTVRPTAVVTVDNSMLTPNTNSTVKIVFSEAVTGLTTEDLTIENGTLSALGSADGGITWTATLTPKPNASAAANYITLRNDGITNASGNAGIGTTRSNAYAVMTMPPPGSGGSPAPAVPSAPIEAPSVFVPSETPNVSVNGVLTLPAGKAGSVSLGDAVRIDIPAGASRKELKLTIERVANANRLTTNGEILASPVFELLKSSSENFVRPVKLSIAFDPKTLTDGRRAALSYYDETVKKWIEVSGANIQGNRISAEVDHFTKYAVFAAEQPTETADDDRSPQSVIRDTAGHWAEDVIRQAVSAGVVSGYPDGTFKPDADVTRAEFAVMLMRALNATTSGASLVFTDSSEIGSWAQTAVAQAVQSGILNGYADGSFRPNAVITRAEMAVMAARAMKLPAAEVTSDPAFADDQAIPSWAKGAAAALKNAEVIQGTGANAFKPDARTTRAEAAKVLMNLLDAIGKN</sequence>
<evidence type="ECO:0000313" key="3">
    <source>
        <dbReference type="EMBL" id="GGH85569.1"/>
    </source>
</evidence>
<evidence type="ECO:0000259" key="2">
    <source>
        <dbReference type="PROSITE" id="PS51272"/>
    </source>
</evidence>
<protein>
    <recommendedName>
        <fullName evidence="2">SLH domain-containing protein</fullName>
    </recommendedName>
</protein>
<name>A0ABQ2A6V3_9BACL</name>
<evidence type="ECO:0000313" key="4">
    <source>
        <dbReference type="Proteomes" id="UP000605427"/>
    </source>
</evidence>
<feature type="domain" description="SLH" evidence="2">
    <location>
        <begin position="825"/>
        <end position="884"/>
    </location>
</feature>
<dbReference type="Pfam" id="PF00395">
    <property type="entry name" value="SLH"/>
    <property type="match status" value="3"/>
</dbReference>
<feature type="domain" description="SLH" evidence="2">
    <location>
        <begin position="886"/>
        <end position="949"/>
    </location>
</feature>
<accession>A0ABQ2A6V3</accession>
<organism evidence="3 4">
    <name type="scientific">Saccharibacillus endophyticus</name>
    <dbReference type="NCBI Taxonomy" id="2060666"/>
    <lineage>
        <taxon>Bacteria</taxon>
        <taxon>Bacillati</taxon>
        <taxon>Bacillota</taxon>
        <taxon>Bacilli</taxon>
        <taxon>Bacillales</taxon>
        <taxon>Paenibacillaceae</taxon>
        <taxon>Saccharibacillus</taxon>
    </lineage>
</organism>
<dbReference type="SUPFAM" id="SSF50939">
    <property type="entry name" value="Sialidases"/>
    <property type="match status" value="1"/>
</dbReference>
<dbReference type="InterPro" id="IPR036278">
    <property type="entry name" value="Sialidase_sf"/>
</dbReference>
<feature type="domain" description="SLH" evidence="2">
    <location>
        <begin position="950"/>
        <end position="1008"/>
    </location>
</feature>
<dbReference type="InterPro" id="IPR044048">
    <property type="entry name" value="Big_12"/>
</dbReference>
<evidence type="ECO:0000256" key="1">
    <source>
        <dbReference type="ARBA" id="ARBA00022729"/>
    </source>
</evidence>
<reference evidence="4" key="1">
    <citation type="journal article" date="2019" name="Int. J. Syst. Evol. Microbiol.">
        <title>The Global Catalogue of Microorganisms (GCM) 10K type strain sequencing project: providing services to taxonomists for standard genome sequencing and annotation.</title>
        <authorList>
            <consortium name="The Broad Institute Genomics Platform"/>
            <consortium name="The Broad Institute Genome Sequencing Center for Infectious Disease"/>
            <person name="Wu L."/>
            <person name="Ma J."/>
        </authorList>
    </citation>
    <scope>NUCLEOTIDE SEQUENCE [LARGE SCALE GENOMIC DNA]</scope>
    <source>
        <strain evidence="4">CCM 8702</strain>
    </source>
</reference>